<proteinExistence type="predicted"/>
<dbReference type="InterPro" id="IPR041095">
    <property type="entry name" value="EFG_II"/>
</dbReference>
<organism evidence="7 8">
    <name type="scientific">Chitinophaga caeni</name>
    <dbReference type="NCBI Taxonomy" id="2029983"/>
    <lineage>
        <taxon>Bacteria</taxon>
        <taxon>Pseudomonadati</taxon>
        <taxon>Bacteroidota</taxon>
        <taxon>Chitinophagia</taxon>
        <taxon>Chitinophagales</taxon>
        <taxon>Chitinophagaceae</taxon>
        <taxon>Chitinophaga</taxon>
    </lineage>
</organism>
<dbReference type="CDD" id="cd03713">
    <property type="entry name" value="EFG_mtEFG_C"/>
    <property type="match status" value="1"/>
</dbReference>
<dbReference type="InterPro" id="IPR000640">
    <property type="entry name" value="EFG_V-like"/>
</dbReference>
<evidence type="ECO:0000256" key="2">
    <source>
        <dbReference type="ARBA" id="ARBA00017872"/>
    </source>
</evidence>
<dbReference type="KEGG" id="cbae:COR50_01610"/>
<gene>
    <name evidence="7" type="ORF">COR50_01610</name>
</gene>
<dbReference type="SUPFAM" id="SSF50447">
    <property type="entry name" value="Translation proteins"/>
    <property type="match status" value="1"/>
</dbReference>
<dbReference type="GO" id="GO:0003746">
    <property type="term" value="F:translation elongation factor activity"/>
    <property type="evidence" value="ECO:0007669"/>
    <property type="project" value="UniProtKB-KW"/>
</dbReference>
<dbReference type="OrthoDB" id="9801591at2"/>
<dbReference type="SMART" id="SM00838">
    <property type="entry name" value="EFG_C"/>
    <property type="match status" value="1"/>
</dbReference>
<name>A0A291QPW0_9BACT</name>
<accession>A0A291QPW0</accession>
<dbReference type="PANTHER" id="PTHR43261:SF6">
    <property type="entry name" value="ELONGATION FACTOR G-LIKE PROTEIN"/>
    <property type="match status" value="1"/>
</dbReference>
<dbReference type="InterPro" id="IPR014721">
    <property type="entry name" value="Ribsml_uS5_D2-typ_fold_subgr"/>
</dbReference>
<dbReference type="InterPro" id="IPR035647">
    <property type="entry name" value="EFG_III/V"/>
</dbReference>
<dbReference type="GO" id="GO:0003924">
    <property type="term" value="F:GTPase activity"/>
    <property type="evidence" value="ECO:0007669"/>
    <property type="project" value="InterPro"/>
</dbReference>
<dbReference type="Proteomes" id="UP000220133">
    <property type="component" value="Chromosome"/>
</dbReference>
<dbReference type="Gene3D" id="3.30.70.870">
    <property type="entry name" value="Elongation Factor G (Translational Gtpase), domain 3"/>
    <property type="match status" value="1"/>
</dbReference>
<dbReference type="InterPro" id="IPR005225">
    <property type="entry name" value="Small_GTP-bd"/>
</dbReference>
<reference evidence="7 8" key="1">
    <citation type="submission" date="2017-10" db="EMBL/GenBank/DDBJ databases">
        <title>Paenichitinophaga pekingensis gen. nov., sp. nov., isolated from activated sludge.</title>
        <authorList>
            <person name="Jin D."/>
            <person name="Kong X."/>
            <person name="Deng Y."/>
            <person name="Bai Z."/>
        </authorList>
    </citation>
    <scope>NUCLEOTIDE SEQUENCE [LARGE SCALE GENOMIC DNA]</scope>
    <source>
        <strain evidence="7 8">13</strain>
    </source>
</reference>
<evidence type="ECO:0000259" key="6">
    <source>
        <dbReference type="PROSITE" id="PS51722"/>
    </source>
</evidence>
<dbReference type="GO" id="GO:0005525">
    <property type="term" value="F:GTP binding"/>
    <property type="evidence" value="ECO:0007669"/>
    <property type="project" value="UniProtKB-KW"/>
</dbReference>
<dbReference type="Pfam" id="PF14492">
    <property type="entry name" value="EFG_III"/>
    <property type="match status" value="1"/>
</dbReference>
<dbReference type="EMBL" id="CP023777">
    <property type="protein sequence ID" value="ATL45961.1"/>
    <property type="molecule type" value="Genomic_DNA"/>
</dbReference>
<feature type="domain" description="Tr-type G" evidence="6">
    <location>
        <begin position="7"/>
        <end position="285"/>
    </location>
</feature>
<comment type="function">
    <text evidence="5">Catalyzes the GTP-dependent ribosomal translocation step during translation elongation. During this step, the ribosome changes from the pre-translocational (PRE) to the post-translocational (POST) state as the newly formed A-site-bound peptidyl-tRNA and P-site-bound deacylated tRNA move to the P and E sites, respectively. Catalyzes the coordinated movement of the two tRNA molecules, the mRNA and conformational changes in the ribosome.</text>
</comment>
<dbReference type="CDD" id="cd04170">
    <property type="entry name" value="EF-G_bact"/>
    <property type="match status" value="1"/>
</dbReference>
<dbReference type="SUPFAM" id="SSF54980">
    <property type="entry name" value="EF-G C-terminal domain-like"/>
    <property type="match status" value="2"/>
</dbReference>
<dbReference type="RefSeq" id="WP_098192351.1">
    <property type="nucleotide sequence ID" value="NZ_CP023777.1"/>
</dbReference>
<dbReference type="NCBIfam" id="TIGR00231">
    <property type="entry name" value="small_GTP"/>
    <property type="match status" value="1"/>
</dbReference>
<dbReference type="CDD" id="cd01434">
    <property type="entry name" value="EFG_mtEFG1_IV"/>
    <property type="match status" value="1"/>
</dbReference>
<dbReference type="InterPro" id="IPR047872">
    <property type="entry name" value="EFG_IV"/>
</dbReference>
<keyword evidence="3" id="KW-0547">Nucleotide-binding</keyword>
<dbReference type="PANTHER" id="PTHR43261">
    <property type="entry name" value="TRANSLATION ELONGATION FACTOR G-RELATED"/>
    <property type="match status" value="1"/>
</dbReference>
<evidence type="ECO:0000256" key="3">
    <source>
        <dbReference type="ARBA" id="ARBA00022741"/>
    </source>
</evidence>
<dbReference type="AlphaFoldDB" id="A0A291QPW0"/>
<dbReference type="Gene3D" id="3.40.50.300">
    <property type="entry name" value="P-loop containing nucleotide triphosphate hydrolases"/>
    <property type="match status" value="1"/>
</dbReference>
<protein>
    <recommendedName>
        <fullName evidence="2">Elongation factor G</fullName>
    </recommendedName>
    <alternativeName>
        <fullName evidence="1">Tetracycline resistance protein TetQ</fullName>
    </alternativeName>
</protein>
<dbReference type="SUPFAM" id="SSF52540">
    <property type="entry name" value="P-loop containing nucleoside triphosphate hydrolases"/>
    <property type="match status" value="1"/>
</dbReference>
<dbReference type="GO" id="GO:0032790">
    <property type="term" value="P:ribosome disassembly"/>
    <property type="evidence" value="ECO:0007669"/>
    <property type="project" value="TreeGrafter"/>
</dbReference>
<evidence type="ECO:0000256" key="1">
    <source>
        <dbReference type="ARBA" id="ARBA00013902"/>
    </source>
</evidence>
<dbReference type="InterPro" id="IPR020568">
    <property type="entry name" value="Ribosomal_Su5_D2-typ_SF"/>
</dbReference>
<evidence type="ECO:0000256" key="4">
    <source>
        <dbReference type="ARBA" id="ARBA00023134"/>
    </source>
</evidence>
<dbReference type="SMART" id="SM00889">
    <property type="entry name" value="EFG_IV"/>
    <property type="match status" value="1"/>
</dbReference>
<dbReference type="Gene3D" id="2.40.30.10">
    <property type="entry name" value="Translation factors"/>
    <property type="match status" value="1"/>
</dbReference>
<dbReference type="InterPro" id="IPR035649">
    <property type="entry name" value="EFG_V"/>
</dbReference>
<dbReference type="InterPro" id="IPR009000">
    <property type="entry name" value="Transl_B-barrel_sf"/>
</dbReference>
<dbReference type="InterPro" id="IPR000795">
    <property type="entry name" value="T_Tr_GTP-bd_dom"/>
</dbReference>
<dbReference type="InterPro" id="IPR027417">
    <property type="entry name" value="P-loop_NTPase"/>
</dbReference>
<sequence>MKLYDEKHIKNLVLIGAAKSGKTTLAETMLFEAGIINKRGRVEEGNTVSDYHEIEQERGSSVYATNMHTEWRDYKINIIDTPGLEDFIGEVVAAIRVCDTALIVLNSQYGVEVGTMQLWDYVDKYKKPTILAINQLDTEQANFQATLDEASAFFGKAVTLMQYPVNAGPGFNSIIDLLKMVMYQFPDDGGKPQKLPIPDAEMERAKQLHNELVEKAAENDDELMELYFEKGNLDEDELRKGLKIGMMKHEVFPVFCVDAKNNMGSGRLMGFIDNVAPSAIEMPPEKSDNGEDIPCNIAGPTCLFVYKTLLEPHIGKLNFFKVLSGEVKVGDELTNDKGDTVERINQLFIADGKNRQAVDRLKAGDIGCTLKLKNTLVNHTLASKQFPLQVAAIEFPSPKVRAAIIAKKKSDEEKLGEVLAEIHMEDPTLEIEYNRELKQVILHAQGELHLAVTKWRLANIYGMEVELVPAKIPYRETIQKQAMANYRHKKQSGGAGQFAEVYMKIEPYYEGMPALKDYPVRDSEEIDLNWGGKLIFNNCIVGGAIDARFLPSILKGVMEKMQEGPLTGSYVRDIRVSVYDGKMHPVDSNDISFKIAGMMAFRNAFHEAAPQLLEPIFDMEATVPNESMGDVMGEIQSHRAIIMGMDNVNALQIIKAKVPQAELDDLYASLRNVSQGRVKIQANFSEYGNVPSEIQRKLSEQYAKHEEHALTS</sequence>
<dbReference type="Gene3D" id="3.30.70.240">
    <property type="match status" value="1"/>
</dbReference>
<keyword evidence="7" id="KW-0251">Elongation factor</keyword>
<dbReference type="Pfam" id="PF03764">
    <property type="entry name" value="EFG_IV"/>
    <property type="match status" value="2"/>
</dbReference>
<dbReference type="InterPro" id="IPR053905">
    <property type="entry name" value="EF-G-like_DII"/>
</dbReference>
<dbReference type="Gene3D" id="3.30.230.10">
    <property type="match status" value="1"/>
</dbReference>
<evidence type="ECO:0000313" key="7">
    <source>
        <dbReference type="EMBL" id="ATL45961.1"/>
    </source>
</evidence>
<dbReference type="FunFam" id="3.30.70.240:FF:000001">
    <property type="entry name" value="Elongation factor G"/>
    <property type="match status" value="1"/>
</dbReference>
<dbReference type="InterPro" id="IPR005517">
    <property type="entry name" value="Transl_elong_EFG/EF2_IV"/>
</dbReference>
<dbReference type="PROSITE" id="PS51722">
    <property type="entry name" value="G_TR_2"/>
    <property type="match status" value="1"/>
</dbReference>
<evidence type="ECO:0000313" key="8">
    <source>
        <dbReference type="Proteomes" id="UP000220133"/>
    </source>
</evidence>
<keyword evidence="7" id="KW-0648">Protein biosynthesis</keyword>
<keyword evidence="4" id="KW-0342">GTP-binding</keyword>
<dbReference type="PRINTS" id="PR00315">
    <property type="entry name" value="ELONGATNFCT"/>
</dbReference>
<dbReference type="Pfam" id="PF00679">
    <property type="entry name" value="EFG_C"/>
    <property type="match status" value="1"/>
</dbReference>
<keyword evidence="8" id="KW-1185">Reference proteome</keyword>
<dbReference type="Pfam" id="PF22042">
    <property type="entry name" value="EF-G_D2"/>
    <property type="match status" value="1"/>
</dbReference>
<evidence type="ECO:0000256" key="5">
    <source>
        <dbReference type="ARBA" id="ARBA00024731"/>
    </source>
</evidence>
<dbReference type="NCBIfam" id="NF009381">
    <property type="entry name" value="PRK12740.1-5"/>
    <property type="match status" value="1"/>
</dbReference>
<dbReference type="SUPFAM" id="SSF54211">
    <property type="entry name" value="Ribosomal protein S5 domain 2-like"/>
    <property type="match status" value="1"/>
</dbReference>
<dbReference type="Pfam" id="PF00009">
    <property type="entry name" value="GTP_EFTU"/>
    <property type="match status" value="1"/>
</dbReference>